<feature type="domain" description="Mediator complex subunit 16 C-terminal" evidence="14">
    <location>
        <begin position="753"/>
        <end position="816"/>
    </location>
</feature>
<comment type="subcellular location">
    <subcellularLocation>
        <location evidence="1 11">Nucleus</location>
    </subcellularLocation>
</comment>
<dbReference type="Pfam" id="PF20718">
    <property type="entry name" value="Med16_bridge"/>
    <property type="match status" value="1"/>
</dbReference>
<comment type="caution">
    <text evidence="15">The sequence shown here is derived from an EMBL/GenBank/DDBJ whole genome shotgun (WGS) entry which is preliminary data.</text>
</comment>
<dbReference type="PANTHER" id="PTHR13224">
    <property type="entry name" value="THYROID HORMONE RECEPTOR-ASSOCIATED PROTEIN-RELATED"/>
    <property type="match status" value="1"/>
</dbReference>
<dbReference type="OrthoDB" id="10018574at2759"/>
<keyword evidence="16" id="KW-1185">Reference proteome</keyword>
<comment type="function">
    <text evidence="11">Component of the Mediator complex, a coactivator involved in the regulated transcription of nearly all RNA polymerase II-dependent genes. Mediator functions as a bridge to convey information from gene-specific regulatory proteins to the basal RNA polymerase II transcription machinery. Mediator is recruited to promoters by direct interactions with regulatory proteins and serves as a scaffold for the assembly of a functional preinitiation complex with RNA polymerase II and the general transcription factors.</text>
</comment>
<dbReference type="Proteomes" id="UP000749559">
    <property type="component" value="Unassembled WGS sequence"/>
</dbReference>
<evidence type="ECO:0000256" key="8">
    <source>
        <dbReference type="ARBA" id="ARBA00023163"/>
    </source>
</evidence>
<dbReference type="GO" id="GO:0016592">
    <property type="term" value="C:mediator complex"/>
    <property type="evidence" value="ECO:0007669"/>
    <property type="project" value="InterPro"/>
</dbReference>
<dbReference type="GO" id="GO:0045893">
    <property type="term" value="P:positive regulation of DNA-templated transcription"/>
    <property type="evidence" value="ECO:0007669"/>
    <property type="project" value="TreeGrafter"/>
</dbReference>
<accession>A0A8J1XKW3</accession>
<dbReference type="PANTHER" id="PTHR13224:SF6">
    <property type="entry name" value="MEDIATOR OF RNA POLYMERASE II TRANSCRIPTION SUBUNIT 16"/>
    <property type="match status" value="1"/>
</dbReference>
<keyword evidence="8 11" id="KW-0804">Transcription</keyword>
<protein>
    <recommendedName>
        <fullName evidence="3 11">Mediator of RNA polymerase II transcription subunit 16</fullName>
    </recommendedName>
    <alternativeName>
        <fullName evidence="10 11">Mediator complex subunit 16</fullName>
    </alternativeName>
</protein>
<evidence type="ECO:0000256" key="10">
    <source>
        <dbReference type="ARBA" id="ARBA00032015"/>
    </source>
</evidence>
<evidence type="ECO:0000259" key="14">
    <source>
        <dbReference type="Pfam" id="PF20719"/>
    </source>
</evidence>
<dbReference type="EMBL" id="CAIIXF020000002">
    <property type="protein sequence ID" value="CAH1776893.1"/>
    <property type="molecule type" value="Genomic_DNA"/>
</dbReference>
<feature type="domain" description="Mediator complex subunit Med16 N-terminal" evidence="12">
    <location>
        <begin position="122"/>
        <end position="393"/>
    </location>
</feature>
<name>A0A8J1XKW3_OWEFU</name>
<dbReference type="InterPro" id="IPR048338">
    <property type="entry name" value="Mediator_Med16"/>
</dbReference>
<organism evidence="15 16">
    <name type="scientific">Owenia fusiformis</name>
    <name type="common">Polychaete worm</name>
    <dbReference type="NCBI Taxonomy" id="6347"/>
    <lineage>
        <taxon>Eukaryota</taxon>
        <taxon>Metazoa</taxon>
        <taxon>Spiralia</taxon>
        <taxon>Lophotrochozoa</taxon>
        <taxon>Annelida</taxon>
        <taxon>Polychaeta</taxon>
        <taxon>Sedentaria</taxon>
        <taxon>Canalipalpata</taxon>
        <taxon>Sabellida</taxon>
        <taxon>Oweniida</taxon>
        <taxon>Oweniidae</taxon>
        <taxon>Owenia</taxon>
    </lineage>
</organism>
<dbReference type="AlphaFoldDB" id="A0A8J1XKW3"/>
<evidence type="ECO:0000313" key="16">
    <source>
        <dbReference type="Proteomes" id="UP000749559"/>
    </source>
</evidence>
<keyword evidence="9 11" id="KW-0539">Nucleus</keyword>
<feature type="domain" description="Mediator of RNA polymerase II transcription subunit 16 central helical bridge" evidence="13">
    <location>
        <begin position="461"/>
        <end position="649"/>
    </location>
</feature>
<keyword evidence="7 11" id="KW-0010">Activator</keyword>
<dbReference type="InterPro" id="IPR048339">
    <property type="entry name" value="Mediator_Med16_C"/>
</dbReference>
<evidence type="ECO:0000256" key="6">
    <source>
        <dbReference type="ARBA" id="ARBA00023015"/>
    </source>
</evidence>
<reference evidence="15" key="1">
    <citation type="submission" date="2022-03" db="EMBL/GenBank/DDBJ databases">
        <authorList>
            <person name="Martin C."/>
        </authorList>
    </citation>
    <scope>NUCLEOTIDE SEQUENCE</scope>
</reference>
<evidence type="ECO:0000256" key="4">
    <source>
        <dbReference type="ARBA" id="ARBA00022574"/>
    </source>
</evidence>
<evidence type="ECO:0000259" key="12">
    <source>
        <dbReference type="Pfam" id="PF11635"/>
    </source>
</evidence>
<dbReference type="Pfam" id="PF11635">
    <property type="entry name" value="Med16_N"/>
    <property type="match status" value="1"/>
</dbReference>
<evidence type="ECO:0000256" key="3">
    <source>
        <dbReference type="ARBA" id="ARBA00019614"/>
    </source>
</evidence>
<keyword evidence="4" id="KW-0853">WD repeat</keyword>
<dbReference type="InterPro" id="IPR048616">
    <property type="entry name" value="MED16_bridge"/>
</dbReference>
<evidence type="ECO:0000259" key="13">
    <source>
        <dbReference type="Pfam" id="PF20718"/>
    </source>
</evidence>
<dbReference type="Pfam" id="PF20719">
    <property type="entry name" value="Med16_C"/>
    <property type="match status" value="1"/>
</dbReference>
<sequence length="824" mass="92079">METIYTVSRSSDEKNTWNRPYHAVISLSKRNIIAFSSAEKLDSKKSEIDEISNQYYVYVCDAEQPWSPHQVAACDIKVTKLIWDSSGTRLLVVDQSGLMKLWSMKEFLLNDWECVAETNCCEGEEIVTATWLHTGLMINLHSEKRDSALYSDKYIRAKFNPSLRSFGSTPMEGWVAVSSTNMVYLCVLKKSNDNTITVVTEQCMLGIMRDFVATADIGFDPSGTIHVTTSDSSTKSSIQCYQLSLSMTESGLQMHCTSDISLFSQLHTNPLLTENPDSRVMLVKFGSHTNPSLLYICTGDKNMSYIEVWSMKTQNHVLHRFFQTANTPDTNLRMSKWRHSGSLTINSAIITLALSEFPIMPVGNETPPISMDQHIAVGCSDGSVKLCNKLQVVAEMKCDTKTVVKGNKKQRSAAYPSSLVQTFSGCGLVMIDTNNTLYMLRIVNMKNPALQTLPLNIVTKLELAIVGGYDWWDVLLAVTPSIIEAVVQRLTDNFHKQPASVQDILLTRFLAVKASLYQCSSSSQQKASDCYCKMVLTTIHMAFRSMLRPKSLAGVDKTPAEQLTNACSKTTEIEIDKIVVTLESTDFVVEPGTLISLQHLIQWVADFTLYLLSSVPLYQNYSLYPGSTIVQDANCLMMIREMLILIKMWGLVCHSCLPEFTLSSKVDCLSRLFHLTSRLWLSIKDGGSFDLDESVMDECCLLPSQAVIPPVDIVLPTTKNHLNITSCKQTEYFSFGDAPRGTDTSPWYSLIEGGSVTKQKRDIIRQISLGVRPPQCVKQCSRCGSQALLKGNAKSMASKSWDQRWVKMCYCGGHWMLSNSKQSV</sequence>
<dbReference type="InterPro" id="IPR036322">
    <property type="entry name" value="WD40_repeat_dom_sf"/>
</dbReference>
<evidence type="ECO:0000256" key="9">
    <source>
        <dbReference type="ARBA" id="ARBA00023242"/>
    </source>
</evidence>
<keyword evidence="5" id="KW-0677">Repeat</keyword>
<dbReference type="SUPFAM" id="SSF50978">
    <property type="entry name" value="WD40 repeat-like"/>
    <property type="match status" value="1"/>
</dbReference>
<dbReference type="InterPro" id="IPR021665">
    <property type="entry name" value="Mediator_Med16_N"/>
</dbReference>
<evidence type="ECO:0000256" key="11">
    <source>
        <dbReference type="RuleBase" id="RU364149"/>
    </source>
</evidence>
<dbReference type="EMBL" id="CAIIXF020000002">
    <property type="protein sequence ID" value="CAH1776892.1"/>
    <property type="molecule type" value="Genomic_DNA"/>
</dbReference>
<comment type="similarity">
    <text evidence="2 11">Belongs to the Mediator complex subunit 16 family.</text>
</comment>
<evidence type="ECO:0000313" key="15">
    <source>
        <dbReference type="EMBL" id="CAH1776892.1"/>
    </source>
</evidence>
<keyword evidence="6 11" id="KW-0805">Transcription regulation</keyword>
<evidence type="ECO:0000256" key="7">
    <source>
        <dbReference type="ARBA" id="ARBA00023159"/>
    </source>
</evidence>
<evidence type="ECO:0000256" key="5">
    <source>
        <dbReference type="ARBA" id="ARBA00022737"/>
    </source>
</evidence>
<proteinExistence type="inferred from homology"/>
<gene>
    <name evidence="11" type="primary">MED16</name>
    <name evidence="15" type="ORF">OFUS_LOCUS4022</name>
</gene>
<comment type="subunit">
    <text evidence="11">Component of the Mediator complex.</text>
</comment>
<evidence type="ECO:0000256" key="2">
    <source>
        <dbReference type="ARBA" id="ARBA00006543"/>
    </source>
</evidence>
<evidence type="ECO:0000256" key="1">
    <source>
        <dbReference type="ARBA" id="ARBA00004123"/>
    </source>
</evidence>